<sequence>MAKRDLHSALEDLPPELLQHVLSLLDIPTLKRLSLASWSLRATCFPHIFRAVFLYGPTCTFVDEVNERAPTRMHTLRLAWIMEDISARILPWCAEVHTLKISSGNIRNTAIIPSLSVLIDLELSRLKFWVVEDYFRLLANLPPTLKKLVVHGIIFPFEDSGTGFYATVRHGAELEHLETHLAEDLSVLLRDGCPISFKSLRVAYIPQCRPHDLEDLVQRAPHLIDLRLDIARPENRPVALPPTGLKSLSLSITDETEASDTLIELFSALSTLEVLNITFPLSWLVCSMDNFAAALSQPCLRNLKELNLQVMKSVHCVNRQAFFEERVGRLRRRLGELATSPNIRFTAELVPDRSVSDIMRRLY</sequence>
<reference evidence="2" key="1">
    <citation type="submission" date="2023-06" db="EMBL/GenBank/DDBJ databases">
        <authorList>
            <consortium name="Lawrence Berkeley National Laboratory"/>
            <person name="Ahrendt S."/>
            <person name="Sahu N."/>
            <person name="Indic B."/>
            <person name="Wong-Bajracharya J."/>
            <person name="Merenyi Z."/>
            <person name="Ke H.-M."/>
            <person name="Monk M."/>
            <person name="Kocsube S."/>
            <person name="Drula E."/>
            <person name="Lipzen A."/>
            <person name="Balint B."/>
            <person name="Henrissat B."/>
            <person name="Andreopoulos B."/>
            <person name="Martin F.M."/>
            <person name="Harder C.B."/>
            <person name="Rigling D."/>
            <person name="Ford K.L."/>
            <person name="Foster G.D."/>
            <person name="Pangilinan J."/>
            <person name="Papanicolaou A."/>
            <person name="Barry K."/>
            <person name="LaButti K."/>
            <person name="Viragh M."/>
            <person name="Koriabine M."/>
            <person name="Yan M."/>
            <person name="Riley R."/>
            <person name="Champramary S."/>
            <person name="Plett K.L."/>
            <person name="Tsai I.J."/>
            <person name="Slot J."/>
            <person name="Sipos G."/>
            <person name="Plett J."/>
            <person name="Nagy L.G."/>
            <person name="Grigoriev I.V."/>
        </authorList>
    </citation>
    <scope>NUCLEOTIDE SEQUENCE</scope>
    <source>
        <strain evidence="2">HWK02</strain>
    </source>
</reference>
<protein>
    <recommendedName>
        <fullName evidence="1">F-box domain-containing protein</fullName>
    </recommendedName>
</protein>
<feature type="domain" description="F-box" evidence="1">
    <location>
        <begin position="7"/>
        <end position="37"/>
    </location>
</feature>
<organism evidence="2 3">
    <name type="scientific">Armillaria luteobubalina</name>
    <dbReference type="NCBI Taxonomy" id="153913"/>
    <lineage>
        <taxon>Eukaryota</taxon>
        <taxon>Fungi</taxon>
        <taxon>Dikarya</taxon>
        <taxon>Basidiomycota</taxon>
        <taxon>Agaricomycotina</taxon>
        <taxon>Agaricomycetes</taxon>
        <taxon>Agaricomycetidae</taxon>
        <taxon>Agaricales</taxon>
        <taxon>Marasmiineae</taxon>
        <taxon>Physalacriaceae</taxon>
        <taxon>Armillaria</taxon>
    </lineage>
</organism>
<dbReference type="InterPro" id="IPR001810">
    <property type="entry name" value="F-box_dom"/>
</dbReference>
<keyword evidence="3" id="KW-1185">Reference proteome</keyword>
<dbReference type="SUPFAM" id="SSF81383">
    <property type="entry name" value="F-box domain"/>
    <property type="match status" value="1"/>
</dbReference>
<dbReference type="AlphaFoldDB" id="A0AA39P198"/>
<dbReference type="InterPro" id="IPR032675">
    <property type="entry name" value="LRR_dom_sf"/>
</dbReference>
<gene>
    <name evidence="2" type="ORF">EDD18DRAFT_1470229</name>
</gene>
<dbReference type="EMBL" id="JAUEPU010000145">
    <property type="protein sequence ID" value="KAK0475674.1"/>
    <property type="molecule type" value="Genomic_DNA"/>
</dbReference>
<evidence type="ECO:0000313" key="3">
    <source>
        <dbReference type="Proteomes" id="UP001175228"/>
    </source>
</evidence>
<evidence type="ECO:0000313" key="2">
    <source>
        <dbReference type="EMBL" id="KAK0475674.1"/>
    </source>
</evidence>
<dbReference type="InterPro" id="IPR036047">
    <property type="entry name" value="F-box-like_dom_sf"/>
</dbReference>
<dbReference type="PROSITE" id="PS50181">
    <property type="entry name" value="FBOX"/>
    <property type="match status" value="1"/>
</dbReference>
<comment type="caution">
    <text evidence="2">The sequence shown here is derived from an EMBL/GenBank/DDBJ whole genome shotgun (WGS) entry which is preliminary data.</text>
</comment>
<dbReference type="Proteomes" id="UP001175228">
    <property type="component" value="Unassembled WGS sequence"/>
</dbReference>
<proteinExistence type="predicted"/>
<name>A0AA39P198_9AGAR</name>
<dbReference type="SUPFAM" id="SSF52047">
    <property type="entry name" value="RNI-like"/>
    <property type="match status" value="1"/>
</dbReference>
<accession>A0AA39P198</accession>
<feature type="non-terminal residue" evidence="2">
    <location>
        <position position="363"/>
    </location>
</feature>
<evidence type="ECO:0000259" key="1">
    <source>
        <dbReference type="PROSITE" id="PS50181"/>
    </source>
</evidence>
<dbReference type="Pfam" id="PF12937">
    <property type="entry name" value="F-box-like"/>
    <property type="match status" value="1"/>
</dbReference>
<dbReference type="Gene3D" id="3.80.10.10">
    <property type="entry name" value="Ribonuclease Inhibitor"/>
    <property type="match status" value="1"/>
</dbReference>
<dbReference type="CDD" id="cd09917">
    <property type="entry name" value="F-box_SF"/>
    <property type="match status" value="1"/>
</dbReference>